<sequence length="174" mass="19944">MTPLNEQNLRAVMPLPEHHACPEEPFFLVCLKPPSMAHAFLMADRVAVYELAKHGGFRYRANVDLEDALQFNIYASAPKAVQQALKAGQSFTYALFTSGAKWFTSARRPETNRTNLALEAYREEYGQILFVTLDEAERRRWDRIPEGIRSLVTPTLEDAVKRHIMVRARCLQLH</sequence>
<evidence type="ECO:0000313" key="2">
    <source>
        <dbReference type="Proteomes" id="UP000755551"/>
    </source>
</evidence>
<dbReference type="RefSeq" id="WP_217336267.1">
    <property type="nucleotide sequence ID" value="NZ_JAHQZT010000044.1"/>
</dbReference>
<gene>
    <name evidence="1" type="ORF">KTN04_16205</name>
</gene>
<keyword evidence="2" id="KW-1185">Reference proteome</keyword>
<accession>A0ABS6MG94</accession>
<reference evidence="1 2" key="1">
    <citation type="submission" date="2021-06" db="EMBL/GenBank/DDBJ databases">
        <title>Bacterium isolated from marine sediment.</title>
        <authorList>
            <person name="Zhu K.-L."/>
            <person name="Du Z.-J."/>
            <person name="Liang Q.-Y."/>
        </authorList>
    </citation>
    <scope>NUCLEOTIDE SEQUENCE [LARGE SCALE GENOMIC DNA]</scope>
    <source>
        <strain evidence="1 2">A346</strain>
    </source>
</reference>
<organism evidence="1 2">
    <name type="scientific">Marinobacterium weihaiense</name>
    <dbReference type="NCBI Taxonomy" id="2851016"/>
    <lineage>
        <taxon>Bacteria</taxon>
        <taxon>Pseudomonadati</taxon>
        <taxon>Pseudomonadota</taxon>
        <taxon>Gammaproteobacteria</taxon>
        <taxon>Oceanospirillales</taxon>
        <taxon>Oceanospirillaceae</taxon>
        <taxon>Marinobacterium</taxon>
    </lineage>
</organism>
<name>A0ABS6MG94_9GAMM</name>
<comment type="caution">
    <text evidence="1">The sequence shown here is derived from an EMBL/GenBank/DDBJ whole genome shotgun (WGS) entry which is preliminary data.</text>
</comment>
<dbReference type="EMBL" id="JAHQZT010000044">
    <property type="protein sequence ID" value="MBV0934879.1"/>
    <property type="molecule type" value="Genomic_DNA"/>
</dbReference>
<dbReference type="Proteomes" id="UP000755551">
    <property type="component" value="Unassembled WGS sequence"/>
</dbReference>
<protein>
    <submittedName>
        <fullName evidence="1">Uncharacterized protein</fullName>
    </submittedName>
</protein>
<evidence type="ECO:0000313" key="1">
    <source>
        <dbReference type="EMBL" id="MBV0934879.1"/>
    </source>
</evidence>
<proteinExistence type="predicted"/>